<feature type="signal peptide" evidence="8">
    <location>
        <begin position="1"/>
        <end position="25"/>
    </location>
</feature>
<comment type="subcellular location">
    <subcellularLocation>
        <location evidence="1">Membrane</location>
    </subcellularLocation>
</comment>
<dbReference type="AlphaFoldDB" id="A0AAN6Y716"/>
<dbReference type="Pfam" id="PF16010">
    <property type="entry name" value="CDH-cyt"/>
    <property type="match status" value="1"/>
</dbReference>
<keyword evidence="12" id="KW-1185">Reference proteome</keyword>
<evidence type="ECO:0000259" key="10">
    <source>
        <dbReference type="Pfam" id="PF16010"/>
    </source>
</evidence>
<evidence type="ECO:0000256" key="6">
    <source>
        <dbReference type="ARBA" id="ARBA00023136"/>
    </source>
</evidence>
<feature type="transmembrane region" description="Helical" evidence="7">
    <location>
        <begin position="286"/>
        <end position="308"/>
    </location>
</feature>
<evidence type="ECO:0008006" key="13">
    <source>
        <dbReference type="Google" id="ProtNLM"/>
    </source>
</evidence>
<protein>
    <recommendedName>
        <fullName evidence="13">DOMON domain-containing protein</fullName>
    </recommendedName>
</protein>
<evidence type="ECO:0000256" key="3">
    <source>
        <dbReference type="ARBA" id="ARBA00022692"/>
    </source>
</evidence>
<gene>
    <name evidence="11" type="ORF">QBC37DRAFT_441015</name>
</gene>
<dbReference type="InterPro" id="IPR006593">
    <property type="entry name" value="Cyt_b561/ferric_Rdtase_TM"/>
</dbReference>
<evidence type="ECO:0000313" key="11">
    <source>
        <dbReference type="EMBL" id="KAK4213075.1"/>
    </source>
</evidence>
<dbReference type="Pfam" id="PF03188">
    <property type="entry name" value="Cytochrom_B561"/>
    <property type="match status" value="1"/>
</dbReference>
<evidence type="ECO:0000256" key="5">
    <source>
        <dbReference type="ARBA" id="ARBA00022989"/>
    </source>
</evidence>
<keyword evidence="2" id="KW-0813">Transport</keyword>
<dbReference type="CDD" id="cd09630">
    <property type="entry name" value="CDH_like_cytochrome"/>
    <property type="match status" value="1"/>
</dbReference>
<evidence type="ECO:0000256" key="8">
    <source>
        <dbReference type="SAM" id="SignalP"/>
    </source>
</evidence>
<name>A0AAN6Y716_9PEZI</name>
<dbReference type="CDD" id="cd08760">
    <property type="entry name" value="Cyt_b561_FRRS1_like"/>
    <property type="match status" value="1"/>
</dbReference>
<evidence type="ECO:0000256" key="1">
    <source>
        <dbReference type="ARBA" id="ARBA00004370"/>
    </source>
</evidence>
<organism evidence="11 12">
    <name type="scientific">Rhypophila decipiens</name>
    <dbReference type="NCBI Taxonomy" id="261697"/>
    <lineage>
        <taxon>Eukaryota</taxon>
        <taxon>Fungi</taxon>
        <taxon>Dikarya</taxon>
        <taxon>Ascomycota</taxon>
        <taxon>Pezizomycotina</taxon>
        <taxon>Sordariomycetes</taxon>
        <taxon>Sordariomycetidae</taxon>
        <taxon>Sordariales</taxon>
        <taxon>Naviculisporaceae</taxon>
        <taxon>Rhypophila</taxon>
    </lineage>
</organism>
<feature type="transmembrane region" description="Helical" evidence="7">
    <location>
        <begin position="359"/>
        <end position="380"/>
    </location>
</feature>
<dbReference type="EMBL" id="MU858115">
    <property type="protein sequence ID" value="KAK4213075.1"/>
    <property type="molecule type" value="Genomic_DNA"/>
</dbReference>
<dbReference type="GO" id="GO:0016020">
    <property type="term" value="C:membrane"/>
    <property type="evidence" value="ECO:0007669"/>
    <property type="project" value="UniProtKB-SubCell"/>
</dbReference>
<feature type="transmembrane region" description="Helical" evidence="7">
    <location>
        <begin position="329"/>
        <end position="347"/>
    </location>
</feature>
<dbReference type="Gene3D" id="1.20.120.1770">
    <property type="match status" value="1"/>
</dbReference>
<dbReference type="Proteomes" id="UP001301769">
    <property type="component" value="Unassembled WGS sequence"/>
</dbReference>
<dbReference type="Gene3D" id="2.60.40.1210">
    <property type="entry name" value="Cellobiose dehydrogenase, cytochrome domain"/>
    <property type="match status" value="1"/>
</dbReference>
<feature type="chain" id="PRO_5042993050" description="DOMON domain-containing protein" evidence="8">
    <location>
        <begin position="26"/>
        <end position="422"/>
    </location>
</feature>
<dbReference type="PANTHER" id="PTHR47797:SF1">
    <property type="entry name" value="CYTOCHROME B561 DOMAIN-CONTAINING PROTEIN-RELATED"/>
    <property type="match status" value="1"/>
</dbReference>
<feature type="domain" description="Cytochrome b561" evidence="9">
    <location>
        <begin position="243"/>
        <end position="349"/>
    </location>
</feature>
<feature type="domain" description="Cellobiose dehydrogenase-like cytochrome" evidence="10">
    <location>
        <begin position="32"/>
        <end position="188"/>
    </location>
</feature>
<dbReference type="SUPFAM" id="SSF49344">
    <property type="entry name" value="CBD9-like"/>
    <property type="match status" value="1"/>
</dbReference>
<keyword evidence="5 7" id="KW-1133">Transmembrane helix</keyword>
<evidence type="ECO:0000313" key="12">
    <source>
        <dbReference type="Proteomes" id="UP001301769"/>
    </source>
</evidence>
<evidence type="ECO:0000256" key="4">
    <source>
        <dbReference type="ARBA" id="ARBA00022982"/>
    </source>
</evidence>
<reference evidence="11" key="2">
    <citation type="submission" date="2023-05" db="EMBL/GenBank/DDBJ databases">
        <authorList>
            <consortium name="Lawrence Berkeley National Laboratory"/>
            <person name="Steindorff A."/>
            <person name="Hensen N."/>
            <person name="Bonometti L."/>
            <person name="Westerberg I."/>
            <person name="Brannstrom I.O."/>
            <person name="Guillou S."/>
            <person name="Cros-Aarteil S."/>
            <person name="Calhoun S."/>
            <person name="Haridas S."/>
            <person name="Kuo A."/>
            <person name="Mondo S."/>
            <person name="Pangilinan J."/>
            <person name="Riley R."/>
            <person name="Labutti K."/>
            <person name="Andreopoulos B."/>
            <person name="Lipzen A."/>
            <person name="Chen C."/>
            <person name="Yanf M."/>
            <person name="Daum C."/>
            <person name="Ng V."/>
            <person name="Clum A."/>
            <person name="Ohm R."/>
            <person name="Martin F."/>
            <person name="Silar P."/>
            <person name="Natvig D."/>
            <person name="Lalanne C."/>
            <person name="Gautier V."/>
            <person name="Ament-Velasquez S.L."/>
            <person name="Kruys A."/>
            <person name="Hutchinson M.I."/>
            <person name="Powell A.J."/>
            <person name="Barry K."/>
            <person name="Miller A.N."/>
            <person name="Grigoriev I.V."/>
            <person name="Debuchy R."/>
            <person name="Gladieux P."/>
            <person name="Thoren M.H."/>
            <person name="Johannesson H."/>
        </authorList>
    </citation>
    <scope>NUCLEOTIDE SEQUENCE</scope>
    <source>
        <strain evidence="11">PSN293</strain>
    </source>
</reference>
<comment type="caution">
    <text evidence="11">The sequence shown here is derived from an EMBL/GenBank/DDBJ whole genome shotgun (WGS) entry which is preliminary data.</text>
</comment>
<accession>A0AAN6Y716</accession>
<keyword evidence="4" id="KW-0249">Electron transport</keyword>
<keyword evidence="8" id="KW-0732">Signal</keyword>
<evidence type="ECO:0000259" key="9">
    <source>
        <dbReference type="Pfam" id="PF03188"/>
    </source>
</evidence>
<dbReference type="PANTHER" id="PTHR47797">
    <property type="entry name" value="DEHYDROGENASE, PUTATIVE (AFU_ORTHOLOGUE AFUA_8G05805)-RELATED"/>
    <property type="match status" value="1"/>
</dbReference>
<dbReference type="InterPro" id="IPR015920">
    <property type="entry name" value="Cellobiose_DH-like_cyt"/>
</dbReference>
<keyword evidence="3 7" id="KW-0812">Transmembrane</keyword>
<reference evidence="11" key="1">
    <citation type="journal article" date="2023" name="Mol. Phylogenet. Evol.">
        <title>Genome-scale phylogeny and comparative genomics of the fungal order Sordariales.</title>
        <authorList>
            <person name="Hensen N."/>
            <person name="Bonometti L."/>
            <person name="Westerberg I."/>
            <person name="Brannstrom I.O."/>
            <person name="Guillou S."/>
            <person name="Cros-Aarteil S."/>
            <person name="Calhoun S."/>
            <person name="Haridas S."/>
            <person name="Kuo A."/>
            <person name="Mondo S."/>
            <person name="Pangilinan J."/>
            <person name="Riley R."/>
            <person name="LaButti K."/>
            <person name="Andreopoulos B."/>
            <person name="Lipzen A."/>
            <person name="Chen C."/>
            <person name="Yan M."/>
            <person name="Daum C."/>
            <person name="Ng V."/>
            <person name="Clum A."/>
            <person name="Steindorff A."/>
            <person name="Ohm R.A."/>
            <person name="Martin F."/>
            <person name="Silar P."/>
            <person name="Natvig D.O."/>
            <person name="Lalanne C."/>
            <person name="Gautier V."/>
            <person name="Ament-Velasquez S.L."/>
            <person name="Kruys A."/>
            <person name="Hutchinson M.I."/>
            <person name="Powell A.J."/>
            <person name="Barry K."/>
            <person name="Miller A.N."/>
            <person name="Grigoriev I.V."/>
            <person name="Debuchy R."/>
            <person name="Gladieux P."/>
            <person name="Hiltunen Thoren M."/>
            <person name="Johannesson H."/>
        </authorList>
    </citation>
    <scope>NUCLEOTIDE SEQUENCE</scope>
    <source>
        <strain evidence="11">PSN293</strain>
    </source>
</reference>
<evidence type="ECO:0000256" key="2">
    <source>
        <dbReference type="ARBA" id="ARBA00022448"/>
    </source>
</evidence>
<proteinExistence type="predicted"/>
<evidence type="ECO:0000256" key="7">
    <source>
        <dbReference type="SAM" id="Phobius"/>
    </source>
</evidence>
<sequence>MKISIPSPTWALLCMSWHLASLASATSTVYIKDSDTTFALNLPKDSEHVNFYMAVPDLYQYVAIGFGGSMDNMFTFIVYPNSNRDGVTLSPRLSTGRTEPVFYPQAEITLHDGTRLFNQTLFVNATCTKGCRTWPGGEIQVPNPAQAMSFALGPSYGAGSDDKEALLRRHQGYGSFGLDMVQASSTSFLELPPAGTSSGANLPKADVIKQDGTDKGATAHGVIFAIVALLCAPFDVLVAGALKKWPTLHMISSTIYLALVIGALVPGIQISRTYVMTQNFRTGHQILGLFTIVLMFVMAFWGIFLVIVKKGAKKRGEAPPEKSALLGKIHKYVGWLIWILFLINNGLGLKLADASRTFILGYAVMVGAVIVIMMPIYFIIWRCTRAKKDKEEAQELDNIYNHNYQNHHYENYSNQNQPPSYR</sequence>
<feature type="transmembrane region" description="Helical" evidence="7">
    <location>
        <begin position="222"/>
        <end position="242"/>
    </location>
</feature>
<feature type="transmembrane region" description="Helical" evidence="7">
    <location>
        <begin position="254"/>
        <end position="274"/>
    </location>
</feature>
<keyword evidence="6 7" id="KW-0472">Membrane</keyword>